<sequence length="53" mass="6160">MGLTWRDENTRLPYNLTLAHARLVQLKKKLSRDSELHKKYAASVNDYIDKGSN</sequence>
<accession>A0A9D4E5R1</accession>
<comment type="caution">
    <text evidence="1">The sequence shown here is derived from an EMBL/GenBank/DDBJ whole genome shotgun (WGS) entry which is preliminary data.</text>
</comment>
<gene>
    <name evidence="1" type="ORF">DPMN_173763</name>
</gene>
<dbReference type="EMBL" id="JAIWYP010000009">
    <property type="protein sequence ID" value="KAH3772425.1"/>
    <property type="molecule type" value="Genomic_DNA"/>
</dbReference>
<dbReference type="AlphaFoldDB" id="A0A9D4E5R1"/>
<protein>
    <submittedName>
        <fullName evidence="1">Uncharacterized protein</fullName>
    </submittedName>
</protein>
<reference evidence="1" key="1">
    <citation type="journal article" date="2019" name="bioRxiv">
        <title>The Genome of the Zebra Mussel, Dreissena polymorpha: A Resource for Invasive Species Research.</title>
        <authorList>
            <person name="McCartney M.A."/>
            <person name="Auch B."/>
            <person name="Kono T."/>
            <person name="Mallez S."/>
            <person name="Zhang Y."/>
            <person name="Obille A."/>
            <person name="Becker A."/>
            <person name="Abrahante J.E."/>
            <person name="Garbe J."/>
            <person name="Badalamenti J.P."/>
            <person name="Herman A."/>
            <person name="Mangelson H."/>
            <person name="Liachko I."/>
            <person name="Sullivan S."/>
            <person name="Sone E.D."/>
            <person name="Koren S."/>
            <person name="Silverstein K.A.T."/>
            <person name="Beckman K.B."/>
            <person name="Gohl D.M."/>
        </authorList>
    </citation>
    <scope>NUCLEOTIDE SEQUENCE</scope>
    <source>
        <strain evidence="1">Duluth1</strain>
        <tissue evidence="1">Whole animal</tissue>
    </source>
</reference>
<organism evidence="1 2">
    <name type="scientific">Dreissena polymorpha</name>
    <name type="common">Zebra mussel</name>
    <name type="synonym">Mytilus polymorpha</name>
    <dbReference type="NCBI Taxonomy" id="45954"/>
    <lineage>
        <taxon>Eukaryota</taxon>
        <taxon>Metazoa</taxon>
        <taxon>Spiralia</taxon>
        <taxon>Lophotrochozoa</taxon>
        <taxon>Mollusca</taxon>
        <taxon>Bivalvia</taxon>
        <taxon>Autobranchia</taxon>
        <taxon>Heteroconchia</taxon>
        <taxon>Euheterodonta</taxon>
        <taxon>Imparidentia</taxon>
        <taxon>Neoheterodontei</taxon>
        <taxon>Myida</taxon>
        <taxon>Dreissenoidea</taxon>
        <taxon>Dreissenidae</taxon>
        <taxon>Dreissena</taxon>
    </lineage>
</organism>
<name>A0A9D4E5R1_DREPO</name>
<proteinExistence type="predicted"/>
<evidence type="ECO:0000313" key="2">
    <source>
        <dbReference type="Proteomes" id="UP000828390"/>
    </source>
</evidence>
<reference evidence="1" key="2">
    <citation type="submission" date="2020-11" db="EMBL/GenBank/DDBJ databases">
        <authorList>
            <person name="McCartney M.A."/>
            <person name="Auch B."/>
            <person name="Kono T."/>
            <person name="Mallez S."/>
            <person name="Becker A."/>
            <person name="Gohl D.M."/>
            <person name="Silverstein K.A.T."/>
            <person name="Koren S."/>
            <person name="Bechman K.B."/>
            <person name="Herman A."/>
            <person name="Abrahante J.E."/>
            <person name="Garbe J."/>
        </authorList>
    </citation>
    <scope>NUCLEOTIDE SEQUENCE</scope>
    <source>
        <strain evidence="1">Duluth1</strain>
        <tissue evidence="1">Whole animal</tissue>
    </source>
</reference>
<keyword evidence="2" id="KW-1185">Reference proteome</keyword>
<dbReference type="Proteomes" id="UP000828390">
    <property type="component" value="Unassembled WGS sequence"/>
</dbReference>
<evidence type="ECO:0000313" key="1">
    <source>
        <dbReference type="EMBL" id="KAH3772425.1"/>
    </source>
</evidence>